<dbReference type="OrthoDB" id="1923775at2759"/>
<keyword evidence="2" id="KW-0812">Transmembrane</keyword>
<dbReference type="PANTHER" id="PTHR10185:SF8">
    <property type="entry name" value="5'-3' EXONUCLEASE PLD4"/>
    <property type="match status" value="1"/>
</dbReference>
<gene>
    <name evidence="5" type="primary">LOC105908265</name>
</gene>
<dbReference type="PROSITE" id="PS50035">
    <property type="entry name" value="PLD"/>
    <property type="match status" value="2"/>
</dbReference>
<accession>A0A6P3W8I1</accession>
<evidence type="ECO:0000256" key="1">
    <source>
        <dbReference type="ARBA" id="ARBA00008664"/>
    </source>
</evidence>
<keyword evidence="5" id="KW-0269">Exonuclease</keyword>
<evidence type="ECO:0000256" key="2">
    <source>
        <dbReference type="SAM" id="Phobius"/>
    </source>
</evidence>
<dbReference type="KEGG" id="char:105908265"/>
<feature type="domain" description="PLD phosphodiesterase" evidence="3">
    <location>
        <begin position="226"/>
        <end position="253"/>
    </location>
</feature>
<keyword evidence="2" id="KW-0472">Membrane</keyword>
<dbReference type="GeneID" id="105908265"/>
<dbReference type="InterPro" id="IPR050874">
    <property type="entry name" value="Diverse_PLD-related"/>
</dbReference>
<organism evidence="4 5">
    <name type="scientific">Clupea harengus</name>
    <name type="common">Atlantic herring</name>
    <dbReference type="NCBI Taxonomy" id="7950"/>
    <lineage>
        <taxon>Eukaryota</taxon>
        <taxon>Metazoa</taxon>
        <taxon>Chordata</taxon>
        <taxon>Craniata</taxon>
        <taxon>Vertebrata</taxon>
        <taxon>Euteleostomi</taxon>
        <taxon>Actinopterygii</taxon>
        <taxon>Neopterygii</taxon>
        <taxon>Teleostei</taxon>
        <taxon>Clupei</taxon>
        <taxon>Clupeiformes</taxon>
        <taxon>Clupeoidei</taxon>
        <taxon>Clupeidae</taxon>
        <taxon>Clupea</taxon>
    </lineage>
</organism>
<dbReference type="AlphaFoldDB" id="A0A6P3W8I1"/>
<sequence>MTLLLIFQSAIKAGTCSKRTKHAVASDLVRMSRRPFSSYERFHDGNIPKRQCPFRLIYIALSVGCLVGLATLLCFSIIEKINSEEQFSRTEDFGSNTAAVLNEQKEKYEQSRVELVESIPLDIDYGPNATFGTPLYNAWKNLLSMATKQVEVASFYWTLTGEDILVNSSTDAPGRDILQAFKDLPSRNVSVRVVASVTCVAKNSTDLEELEENGVHVRKVNFKRLTNGVLHSKFWVIDRRHIYIGSANMDWRSLTQVKELGVVIYNCSRLAHDLIKIFNSYWMMSHRNASIPEPWPVTFDTLFNHEHPLLVNLSGIPSSIYISTSPPSFCPESRSRDLDTILSVIEEAEHFIYVSVMDYFPTTQFTLPPRYWPPIDDALREAAFNRRVVVRLLVGCGRNTSPAMLPFLQSLDALRYPRRHISVEVRAFIVPVGNHSGISYTRVNHNKYMVTDKVAYIGTSNWSEEYFHTTAGVGLVISQEAQNQSSSADSIQQQLRVAFLRDWDSPFAVPLNELHKNPDCRMSKG</sequence>
<evidence type="ECO:0000313" key="4">
    <source>
        <dbReference type="Proteomes" id="UP000515152"/>
    </source>
</evidence>
<feature type="transmembrane region" description="Helical" evidence="2">
    <location>
        <begin position="56"/>
        <end position="78"/>
    </location>
</feature>
<dbReference type="GO" id="GO:0004527">
    <property type="term" value="F:exonuclease activity"/>
    <property type="evidence" value="ECO:0007669"/>
    <property type="project" value="UniProtKB-KW"/>
</dbReference>
<dbReference type="PANTHER" id="PTHR10185">
    <property type="entry name" value="PHOSPHOLIPASE D - RELATED"/>
    <property type="match status" value="1"/>
</dbReference>
<protein>
    <submittedName>
        <fullName evidence="5">5'-3' exonuclease PLD4</fullName>
    </submittedName>
</protein>
<name>A0A6P3W8I1_CLUHA</name>
<dbReference type="InterPro" id="IPR032803">
    <property type="entry name" value="PLDc_3"/>
</dbReference>
<dbReference type="RefSeq" id="XP_012692197.2">
    <property type="nucleotide sequence ID" value="XM_012836743.3"/>
</dbReference>
<keyword evidence="4" id="KW-1185">Reference proteome</keyword>
<feature type="domain" description="PLD phosphodiesterase" evidence="3">
    <location>
        <begin position="440"/>
        <end position="466"/>
    </location>
</feature>
<keyword evidence="2" id="KW-1133">Transmembrane helix</keyword>
<keyword evidence="5" id="KW-0540">Nuclease</keyword>
<keyword evidence="5" id="KW-0378">Hydrolase</keyword>
<reference evidence="5" key="1">
    <citation type="submission" date="2025-08" db="UniProtKB">
        <authorList>
            <consortium name="RefSeq"/>
        </authorList>
    </citation>
    <scope>IDENTIFICATION</scope>
</reference>
<dbReference type="Gene3D" id="3.30.870.10">
    <property type="entry name" value="Endonuclease Chain A"/>
    <property type="match status" value="2"/>
</dbReference>
<dbReference type="Proteomes" id="UP000515152">
    <property type="component" value="Chromosome 14"/>
</dbReference>
<proteinExistence type="inferred from homology"/>
<comment type="similarity">
    <text evidence="1">Belongs to the phospholipase D family.</text>
</comment>
<dbReference type="Pfam" id="PF13918">
    <property type="entry name" value="PLDc_3"/>
    <property type="match status" value="1"/>
</dbReference>
<evidence type="ECO:0000259" key="3">
    <source>
        <dbReference type="PROSITE" id="PS50035"/>
    </source>
</evidence>
<dbReference type="InterPro" id="IPR001736">
    <property type="entry name" value="PLipase_D/transphosphatidylase"/>
</dbReference>
<evidence type="ECO:0000313" key="5">
    <source>
        <dbReference type="RefSeq" id="XP_012692197.2"/>
    </source>
</evidence>
<dbReference type="SMART" id="SM00155">
    <property type="entry name" value="PLDc"/>
    <property type="match status" value="2"/>
</dbReference>
<dbReference type="SUPFAM" id="SSF56024">
    <property type="entry name" value="Phospholipase D/nuclease"/>
    <property type="match status" value="2"/>
</dbReference>